<feature type="compositionally biased region" description="Acidic residues" evidence="1">
    <location>
        <begin position="3381"/>
        <end position="3407"/>
    </location>
</feature>
<dbReference type="SMART" id="SM00564">
    <property type="entry name" value="PQQ"/>
    <property type="match status" value="7"/>
</dbReference>
<evidence type="ECO:0000259" key="5">
    <source>
        <dbReference type="Pfam" id="PF13229"/>
    </source>
</evidence>
<keyword evidence="8" id="KW-1185">Reference proteome</keyword>
<feature type="transmembrane region" description="Helical" evidence="2">
    <location>
        <begin position="7"/>
        <end position="30"/>
    </location>
</feature>
<feature type="region of interest" description="Disordered" evidence="1">
    <location>
        <begin position="3062"/>
        <end position="3083"/>
    </location>
</feature>
<comment type="caution">
    <text evidence="7">The sequence shown here is derived from an EMBL/GenBank/DDBJ whole genome shotgun (WGS) entry which is preliminary data.</text>
</comment>
<dbReference type="Pfam" id="PF13229">
    <property type="entry name" value="Beta_helix"/>
    <property type="match status" value="2"/>
</dbReference>
<evidence type="ECO:0000313" key="7">
    <source>
        <dbReference type="EMBL" id="OVE83028.1"/>
    </source>
</evidence>
<dbReference type="InterPro" id="IPR015943">
    <property type="entry name" value="WD40/YVTN_repeat-like_dom_sf"/>
</dbReference>
<dbReference type="Proteomes" id="UP000196084">
    <property type="component" value="Unassembled WGS sequence"/>
</dbReference>
<dbReference type="EMBL" id="MWPH01000004">
    <property type="protein sequence ID" value="OVE83028.1"/>
    <property type="molecule type" value="Genomic_DNA"/>
</dbReference>
<feature type="transmembrane region" description="Helical" evidence="2">
    <location>
        <begin position="3460"/>
        <end position="3480"/>
    </location>
</feature>
<dbReference type="SMART" id="SM00710">
    <property type="entry name" value="PbH1"/>
    <property type="match status" value="21"/>
</dbReference>
<dbReference type="InterPro" id="IPR013784">
    <property type="entry name" value="Carb-bd-like_fold"/>
</dbReference>
<dbReference type="Gene3D" id="2.40.128.630">
    <property type="match status" value="1"/>
</dbReference>
<dbReference type="InterPro" id="IPR007742">
    <property type="entry name" value="NosD_dom"/>
</dbReference>
<dbReference type="Pfam" id="PF13620">
    <property type="entry name" value="CarboxypepD_reg"/>
    <property type="match status" value="2"/>
</dbReference>
<dbReference type="Gene3D" id="2.60.40.1120">
    <property type="entry name" value="Carboxypeptidase-like, regulatory domain"/>
    <property type="match status" value="2"/>
</dbReference>
<feature type="compositionally biased region" description="Acidic residues" evidence="1">
    <location>
        <begin position="3424"/>
        <end position="3442"/>
    </location>
</feature>
<evidence type="ECO:0000259" key="4">
    <source>
        <dbReference type="Pfam" id="PF07705"/>
    </source>
</evidence>
<dbReference type="SUPFAM" id="SSF51126">
    <property type="entry name" value="Pectin lyase-like"/>
    <property type="match status" value="3"/>
</dbReference>
<dbReference type="InterPro" id="IPR018391">
    <property type="entry name" value="PQQ_b-propeller_rpt"/>
</dbReference>
<dbReference type="InterPro" id="IPR012334">
    <property type="entry name" value="Pectin_lyas_fold"/>
</dbReference>
<dbReference type="InterPro" id="IPR011635">
    <property type="entry name" value="CARDB"/>
</dbReference>
<dbReference type="PANTHER" id="PTHR34512:SF30">
    <property type="entry name" value="OUTER MEMBRANE PROTEIN ASSEMBLY FACTOR BAMB"/>
    <property type="match status" value="1"/>
</dbReference>
<keyword evidence="2" id="KW-0812">Transmembrane</keyword>
<dbReference type="InterPro" id="IPR008969">
    <property type="entry name" value="CarboxyPept-like_regulatory"/>
</dbReference>
<reference evidence="7 8" key="1">
    <citation type="submission" date="2017-02" db="EMBL/GenBank/DDBJ databases">
        <title>Natronthermophilus aegyptiacus gen. nov.,sp. nov., an aerobic, extremely halophilic alkalithermophilic archaeon isolated from the athalassohaline Wadi An Natrun, Egypt.</title>
        <authorList>
            <person name="Zhao B."/>
        </authorList>
    </citation>
    <scope>NUCLEOTIDE SEQUENCE [LARGE SCALE GENOMIC DNA]</scope>
    <source>
        <strain evidence="7 8">CGMCC 1.3597</strain>
    </source>
</reference>
<dbReference type="Pfam" id="PF07705">
    <property type="entry name" value="CARDB"/>
    <property type="match status" value="1"/>
</dbReference>
<evidence type="ECO:0000256" key="2">
    <source>
        <dbReference type="SAM" id="Phobius"/>
    </source>
</evidence>
<dbReference type="InterPro" id="IPR006626">
    <property type="entry name" value="PbH1"/>
</dbReference>
<dbReference type="SUPFAM" id="SSF50998">
    <property type="entry name" value="Quinoprotein alcohol dehydrogenase-like"/>
    <property type="match status" value="3"/>
</dbReference>
<accession>A0A202E4B8</accession>
<dbReference type="InterPro" id="IPR011047">
    <property type="entry name" value="Quinoprotein_ADH-like_sf"/>
</dbReference>
<feature type="region of interest" description="Disordered" evidence="1">
    <location>
        <begin position="1414"/>
        <end position="1441"/>
    </location>
</feature>
<dbReference type="OrthoDB" id="103676at2157"/>
<name>A0A202E4B8_9EURY</name>
<dbReference type="PANTHER" id="PTHR34512">
    <property type="entry name" value="CELL SURFACE PROTEIN"/>
    <property type="match status" value="1"/>
</dbReference>
<dbReference type="InterPro" id="IPR011050">
    <property type="entry name" value="Pectin_lyase_fold/virulence"/>
</dbReference>
<feature type="domain" description="CARDB" evidence="4">
    <location>
        <begin position="1779"/>
        <end position="1862"/>
    </location>
</feature>
<dbReference type="InterPro" id="IPR002372">
    <property type="entry name" value="PQQ_rpt_dom"/>
</dbReference>
<organism evidence="7 8">
    <name type="scientific">Natronolimnobius baerhuensis</name>
    <dbReference type="NCBI Taxonomy" id="253108"/>
    <lineage>
        <taxon>Archaea</taxon>
        <taxon>Methanobacteriati</taxon>
        <taxon>Methanobacteriota</taxon>
        <taxon>Stenosarchaea group</taxon>
        <taxon>Halobacteria</taxon>
        <taxon>Halobacteriales</taxon>
        <taxon>Natrialbaceae</taxon>
        <taxon>Natronolimnobius</taxon>
    </lineage>
</organism>
<dbReference type="Pfam" id="PF13360">
    <property type="entry name" value="PQQ_2"/>
    <property type="match status" value="1"/>
</dbReference>
<evidence type="ECO:0000313" key="8">
    <source>
        <dbReference type="Proteomes" id="UP000196084"/>
    </source>
</evidence>
<sequence>MVRWESAVYLWVGVIAVCGLCIGVGAVGIVTADGESNFSSDGVTPTQFDSTESDVLWETDADLSTGAAPTVVDGILVTTTGSSGGDGTVTAYDVGTGETRWTTEIPVDGSPTVVDGTVYVTGADGVWALDLELGTLEWEVEFEEGTSSTRALGVDGEYVYVGESLDASTDQLLALNAEDGSEQWSTEMEAIYSGPTVVDGTVYIGTADGLVAVDASDGEEQWTWDDYGVLEDRSAISEPTVADGNLYVSLREGVQSGDVYDDDYDRSTVALDLETGEEEWMYEFGDPSVGEAMQTPTTPTVSGEGGETTVFVAYDGLYALDAADGSERWIDETTVWDAPTVADGTLFVPQSTDSEALRALEVTDGEELWSVETGGSSDVIVVDGIAYVAVQTGDTRLLAIDAGVSGSSSDARVMLGVQNNHHTWTGAPEPADPRVVNVAFDDGVFVNDEISITVTARNDWDPTGTASFDVGIGDEAEPASLEVPAYGTNTVDSSIPAPAEAGTYDLEVDDEVVGTVTVVDDDEPIVRSVLPFDETWLEGDSIQIAYEATNLGSTYVDEDATLDLEGPAFDGREDVAYVDAEGPEPDMEGRTYFLDTEGITDPGTYTAFLEGEEVGTIEVVSDPVYLADTNRLHDSIISGVQAPVDPSAAGEANVDVRYENLIETQESVESKLVAYDEEGLEVATDTRHLDVDGESAKSARLRVPLAEAGTYDLEVDGQPVGEVEVLVDGVQDGDSIQDAIDAAQPGETILVGDGTYEESLTIDKELTLRSVSDGGAVLDGGGDLERAITVDAADVTVDGFRIEGYGGDAAVFVSGNQFTLQNTAIVDNDGAALSINQNSDEFSIDTNEIRRNGAGVVDDDDWSPSDDGTITNNTIEDTQGLGIDLTGDKHDIAKNNVSGDGDAISATGSGLEIRQNNVMATDGLAIQVRGDSVVADNTIEDAEWGIHRDGTISMGGATIEGNTFTDVSEAIPHAGDDTIVHNNEFSGTETDLVLDDAINVTVTDNQFATGVRLDGVPEDLDEEPHAMSGNTVGGDPLVYVLGEDSPEIDPDAGQVILVDVANVEIDGHSFSDVTAGVQMTHSDSVDITGGEFTDIGDGGAISVWHSSSVTVDEIDVTDAERGVYVHESDAVTVSNVDFTAVGQTAMYADGVEELSIVGNDVQDANRGLHVLTADDLTVTDNVVEDSSTGVQFGRLSAGGRSTSENVTFTNNTVTGSSGDGVKQDLGSLTGVVTISDSTVRDNGGVGMDLDVDGVSATVENNTVRDNHGDGGFDLSVDGETVTVTNNTIRNNDGDAGFAIDVGGETATISNNVVTDNGADVGFDIHVETTDGTIASNTVRYNADGLVVTGETAFGVNVTITENRIEENTGTGLSVSDHFETVLVTENSIAGNGDGLLYDRGDDVILDATNNWWGATDGPGGDATDPETDDVADGSGDSITTSDRHWLDDESVLFSPWLESPLIETGTITGTVIDADSDEPLEGATVAVTDDAGVTEAVTTDEDGKYEHVVSAGTYDLTVSADGYVEAEATDLEVIEDSELIHSVELEPVEFEPETGTVAGQVTDAETDDSVMSAHVTATDGSNDELTRSDVDGTYELELQPGTYTLEVFTEDVPPLTGTAEEVVVTDGETTTVDIVVSPEPLEPPSTNVSLEILSDESTTSVTEGSELTVVASVENTGTEPAERMTDLAVVQANGLPEGGDGTVDSEMAADVDRVEPLYESDLREITLEPGETTTETFTFESDLEFDGTEAIVIAAEPDADEVTEFDTIDLSVSPDTDVPQLEVTDASVTPTELETGEEATITAMVENVGEGDGELVVPLEIDGDVVDTVTRDIEADETATVEFTHTFETSGAFDVSVGDKPAGTVTVLESADITIFGASVDPTELLVDDPAEITANLYNSGDVEGDIPVELHIESEQLEEEYTTTETITAEPGITRDAVEFEWEPTAPPFDEVDSDTITIRLNDMVVETLPLENQYTDLQVIAASTSETEVVQGEEFHVIGSLYQAGTIDGPETISLNATARDGDTEAELNVTDDVSLQPGYYHLGAVNLSASFDEELEAGTYDLTLGDRDAGELEVVDAYSDIQVIAASASETEVVQGEEFHAVGSIYQNGTTDGPQDISLNATHQDDSTETVTLNTSEDVSLEPGYYHLGAINLSASFDNDLEAGTYDLTLGERDAGELEVIEATTDIQVIAASTSATEVVQGTEFHTVGSIYQSGTTDGPQDISLNATHRGSTETVTLNTSEDISVEPGFYHLGAINLSASFDEELESGTYDLTLGENDFGEIEVIEAYSDIQVIAASASENEVVQGEEFHAVGSLYQNGTVDGPQDISLNATHQENAQTVTLNTSEDVSLEPGYYHLGAVNLSASFDEGLEAGTYDLTLGERNAGELEVVEAYSDIQVIAASPSEMNVTKGESFYVIGSLYQDGTASEPEDIPLNISPTDGDEIHSLNVSEGVEIEPGYYHLGAVNLSATIGDDFEAGTYDLTLGDRDAGTIGVEESPSDIRVIAGSVSEIEVLQDEEFYVVGSIYQNATANGGESFSETIPLTATPEHESGDPIDLDSQTVELEPGVYHLGALNVSGTISDPGTYSLTLGEHDVGEIEVIETYSDLQVIAASASEDEIVQGEEFHAVGSIYQNGTVGEPENVSLNATHRGSAETVTLNTSDDISLEPGYYHLGAVNLSATIDEDLEAGTYDLTLGERDAGELEVVDAYSDIQVIAASASETEVVQGEEFHVIGSLYQSGTIGGSETFSLNATARDGDTEVELNGTDEVSLEPGFYHLGAVNLSATINEDLEAGTYDLTLGERNAGELEVVDAYSDIQVIAASTSATEVVQGEEFYVVGSLYQDGTVDEPGDVSLTASHQDSTETVTLNTSEELSVQPGFYHLGAVNLSATLEDGQTGSYDLFLGERPAGTVTVSEPTVDITGIDVRGHAGGIDPDEEHASDEATVDVTVESDLAVQNVSVFVDSLETNYLVEVEADHVAGEDWSASIPLEDLPDDGAYVLSVLAVDESDTADSLVADRTLVIDREAPSLAVTLEDISGDDATVVVESTEPLADVPDVSATFTDDDGASESAPVTMDDAGAGATTYTGTLEFDNSGNYSVTATGTDLAGNAGEDSTSAVIYTGFSLADETITIDDTGTTIDFHVDDPELTSDDLFLAFSEGTVNANLADDELGVGFLSAELDDLVDSWFEDGTIDHATISMPLEESDLADGHTAADVGLYHYDEQTTTWDPVESTVTNPDSNPTLVADVDGFSTYGALVIDDEPPEITAETPADGDVLDDGTDTVTVRLEYDDALSGIDVGSVRLEIDGTDRTAHENTSITSSAIEHTLSVEDDTEYDVWLSVSDNAGNDATHELSFEVDSPSAGSSIGGGSGSSSSDDDTPADEEDASTDDEETDEADDDASGTDGDKPSTGDDSASVSDDDAPLSDDDVSSSDDSDTPAPADETSGTDAGSDRVPGFGLVITVLTVLLAVTLLLRRPQNDR</sequence>
<gene>
    <name evidence="7" type="ORF">B2G88_16530</name>
</gene>
<feature type="domain" description="Pyrrolo-quinoline quinone repeat" evidence="6">
    <location>
        <begin position="127"/>
        <end position="310"/>
    </location>
</feature>
<dbReference type="SUPFAM" id="SSF49452">
    <property type="entry name" value="Starch-binding domain-like"/>
    <property type="match status" value="1"/>
</dbReference>
<feature type="region of interest" description="Disordered" evidence="1">
    <location>
        <begin position="3363"/>
        <end position="3461"/>
    </location>
</feature>
<dbReference type="Gene3D" id="2.60.40.10">
    <property type="entry name" value="Immunoglobulins"/>
    <property type="match status" value="1"/>
</dbReference>
<protein>
    <submittedName>
        <fullName evidence="7">Uncharacterized protein</fullName>
    </submittedName>
</protein>
<dbReference type="InterPro" id="IPR039448">
    <property type="entry name" value="Beta_helix"/>
</dbReference>
<dbReference type="RefSeq" id="WP_176393275.1">
    <property type="nucleotide sequence ID" value="NZ_MWPH01000004.1"/>
</dbReference>
<dbReference type="Gene3D" id="2.40.10.480">
    <property type="match status" value="2"/>
</dbReference>
<proteinExistence type="predicted"/>
<keyword evidence="2" id="KW-1133">Transmembrane helix</keyword>
<keyword evidence="2" id="KW-0472">Membrane</keyword>
<dbReference type="Gene3D" id="2.130.10.10">
    <property type="entry name" value="YVTN repeat-like/Quinoprotein amine dehydrogenase"/>
    <property type="match status" value="1"/>
</dbReference>
<dbReference type="SUPFAM" id="SSF49464">
    <property type="entry name" value="Carboxypeptidase regulatory domain-like"/>
    <property type="match status" value="1"/>
</dbReference>
<dbReference type="Pfam" id="PF05048">
    <property type="entry name" value="NosD"/>
    <property type="match status" value="1"/>
</dbReference>
<dbReference type="InterPro" id="IPR013783">
    <property type="entry name" value="Ig-like_fold"/>
</dbReference>
<evidence type="ECO:0000259" key="3">
    <source>
        <dbReference type="Pfam" id="PF05048"/>
    </source>
</evidence>
<feature type="domain" description="Right handed beta helix" evidence="5">
    <location>
        <begin position="1059"/>
        <end position="1190"/>
    </location>
</feature>
<dbReference type="Gene3D" id="2.160.20.10">
    <property type="entry name" value="Single-stranded right-handed beta-helix, Pectin lyase-like"/>
    <property type="match status" value="3"/>
</dbReference>
<feature type="domain" description="Right handed beta helix" evidence="5">
    <location>
        <begin position="1202"/>
        <end position="1337"/>
    </location>
</feature>
<feature type="domain" description="Periplasmic copper-binding protein NosD beta helix" evidence="3">
    <location>
        <begin position="816"/>
        <end position="966"/>
    </location>
</feature>
<dbReference type="GO" id="GO:0030246">
    <property type="term" value="F:carbohydrate binding"/>
    <property type="evidence" value="ECO:0007669"/>
    <property type="project" value="InterPro"/>
</dbReference>
<evidence type="ECO:0000256" key="1">
    <source>
        <dbReference type="SAM" id="MobiDB-lite"/>
    </source>
</evidence>
<evidence type="ECO:0000259" key="6">
    <source>
        <dbReference type="Pfam" id="PF13360"/>
    </source>
</evidence>